<comment type="caution">
    <text evidence="1">The sequence shown here is derived from an EMBL/GenBank/DDBJ whole genome shotgun (WGS) entry which is preliminary data.</text>
</comment>
<dbReference type="EMBL" id="PEWD01000031">
    <property type="protein sequence ID" value="PIU69102.1"/>
    <property type="molecule type" value="Genomic_DNA"/>
</dbReference>
<evidence type="ECO:0000313" key="1">
    <source>
        <dbReference type="EMBL" id="PIU69102.1"/>
    </source>
</evidence>
<dbReference type="Proteomes" id="UP000229916">
    <property type="component" value="Unassembled WGS sequence"/>
</dbReference>
<sequence>MLRLSPPIQRTHGEVPLTKKVVVLHEGRTIIKKCHLNHLSTYLYHRIIQNNMAEVSGKLTGETVLKSEKNGAVSNI</sequence>
<reference evidence="2" key="1">
    <citation type="submission" date="2017-09" db="EMBL/GenBank/DDBJ databases">
        <title>Depth-based differentiation of microbial function through sediment-hosted aquifers and enrichment of novel symbionts in the deep terrestrial subsurface.</title>
        <authorList>
            <person name="Probst A.J."/>
            <person name="Ladd B."/>
            <person name="Jarett J.K."/>
            <person name="Geller-Mcgrath D.E."/>
            <person name="Sieber C.M.K."/>
            <person name="Emerson J.B."/>
            <person name="Anantharaman K."/>
            <person name="Thomas B.C."/>
            <person name="Malmstrom R."/>
            <person name="Stieglmeier M."/>
            <person name="Klingl A."/>
            <person name="Woyke T."/>
            <person name="Ryan C.M."/>
            <person name="Banfield J.F."/>
        </authorList>
    </citation>
    <scope>NUCLEOTIDE SEQUENCE [LARGE SCALE GENOMIC DNA]</scope>
</reference>
<evidence type="ECO:0000313" key="2">
    <source>
        <dbReference type="Proteomes" id="UP000229916"/>
    </source>
</evidence>
<proteinExistence type="predicted"/>
<dbReference type="AlphaFoldDB" id="A0A2M7AP08"/>
<protein>
    <submittedName>
        <fullName evidence="1">Uncharacterized protein</fullName>
    </submittedName>
</protein>
<gene>
    <name evidence="1" type="ORF">COS81_01420</name>
</gene>
<accession>A0A2M7AP08</accession>
<organism evidence="1 2">
    <name type="scientific">candidate division WWE3 bacterium CG06_land_8_20_14_3_00_42_16</name>
    <dbReference type="NCBI Taxonomy" id="1975083"/>
    <lineage>
        <taxon>Bacteria</taxon>
        <taxon>Katanobacteria</taxon>
    </lineage>
</organism>
<name>A0A2M7AP08_UNCKA</name>